<organism evidence="2 3">
    <name type="scientific">Geobacter argillaceus</name>
    <dbReference type="NCBI Taxonomy" id="345631"/>
    <lineage>
        <taxon>Bacteria</taxon>
        <taxon>Pseudomonadati</taxon>
        <taxon>Thermodesulfobacteriota</taxon>
        <taxon>Desulfuromonadia</taxon>
        <taxon>Geobacterales</taxon>
        <taxon>Geobacteraceae</taxon>
        <taxon>Geobacter</taxon>
    </lineage>
</organism>
<dbReference type="OrthoDB" id="5395875at2"/>
<evidence type="ECO:0000256" key="1">
    <source>
        <dbReference type="SAM" id="SignalP"/>
    </source>
</evidence>
<reference evidence="2 3" key="1">
    <citation type="submission" date="2019-07" db="EMBL/GenBank/DDBJ databases">
        <title>Genomic Encyclopedia of Archaeal and Bacterial Type Strains, Phase II (KMG-II): from individual species to whole genera.</title>
        <authorList>
            <person name="Goeker M."/>
        </authorList>
    </citation>
    <scope>NUCLEOTIDE SEQUENCE [LARGE SCALE GENOMIC DNA]</scope>
    <source>
        <strain evidence="2 3">ATCC BAA-1139</strain>
    </source>
</reference>
<feature type="signal peptide" evidence="1">
    <location>
        <begin position="1"/>
        <end position="26"/>
    </location>
</feature>
<keyword evidence="1" id="KW-0732">Signal</keyword>
<feature type="chain" id="PRO_5022136598" description="Outer membrane protein beta-barrel domain-containing protein" evidence="1">
    <location>
        <begin position="27"/>
        <end position="189"/>
    </location>
</feature>
<evidence type="ECO:0000313" key="3">
    <source>
        <dbReference type="Proteomes" id="UP000319449"/>
    </source>
</evidence>
<dbReference type="EMBL" id="VLLN01000003">
    <property type="protein sequence ID" value="TWJ32656.1"/>
    <property type="molecule type" value="Genomic_DNA"/>
</dbReference>
<evidence type="ECO:0000313" key="2">
    <source>
        <dbReference type="EMBL" id="TWJ32656.1"/>
    </source>
</evidence>
<proteinExistence type="predicted"/>
<name>A0A562WR80_9BACT</name>
<comment type="caution">
    <text evidence="2">The sequence shown here is derived from an EMBL/GenBank/DDBJ whole genome shotgun (WGS) entry which is preliminary data.</text>
</comment>
<dbReference type="RefSeq" id="WP_145018022.1">
    <property type="nucleotide sequence ID" value="NZ_VLLN01000003.1"/>
</dbReference>
<gene>
    <name evidence="2" type="ORF">JN12_00631</name>
</gene>
<sequence>MLICLNWIRRLSAILLFLASVQVPSAAGAVADAGRFFDPSRLLTTGGLLYQPSLSFSLEPMIGLDYRQRLEEMGGGAALSTHKLHAEAGGTMRLFERFSLSTAAKIPVTTFSRAGSLSGHPGQDKDWQVSSDLRQPGSNLGWRSEVGIKLAPQLDLNLFYDQTLFGRPPVRGGEQPEESFGTRFIIRFK</sequence>
<dbReference type="AlphaFoldDB" id="A0A562WR80"/>
<accession>A0A562WR80</accession>
<evidence type="ECO:0008006" key="4">
    <source>
        <dbReference type="Google" id="ProtNLM"/>
    </source>
</evidence>
<protein>
    <recommendedName>
        <fullName evidence="4">Outer membrane protein beta-barrel domain-containing protein</fullName>
    </recommendedName>
</protein>
<dbReference type="Proteomes" id="UP000319449">
    <property type="component" value="Unassembled WGS sequence"/>
</dbReference>
<keyword evidence="3" id="KW-1185">Reference proteome</keyword>